<dbReference type="Proteomes" id="UP001055879">
    <property type="component" value="Linkage Group LG10"/>
</dbReference>
<name>A0ACB8ZJW7_ARCLA</name>
<sequence>MVGPTKTNILFLHLGFYPLLIRFSLSSDTMEWYFGNEVEDLVVPKDYEQQPEMISSPESWSQWGINGFGASDFPKKNFNLNANANMTREELTFNGGKNFYTSIDMDDSNNQKSNNSSMNQGLYNNGGRSLLWNDQADFQQFTEEEARINHMDDLFFSSLLEEDPTKDSTESHDNTMLDNNVNMFEGEMVNSLNVGSHGQSTGSSKYLKTHAFSPSNDWSNEVSTPYEMPEQYTNDENSMEESVLKDLERVTAQFTDKTRICFRDAFYRLAESSKQSVNSCQDGEPMMTSNDDTLRSGETEVSESKTNVIDRAVASLMFNKFDYEDNDHQTDYEDDAEVPIGGMRELAQPIAY</sequence>
<protein>
    <submittedName>
        <fullName evidence="1">Uncharacterized protein</fullName>
    </submittedName>
</protein>
<organism evidence="1 2">
    <name type="scientific">Arctium lappa</name>
    <name type="common">Greater burdock</name>
    <name type="synonym">Lappa major</name>
    <dbReference type="NCBI Taxonomy" id="4217"/>
    <lineage>
        <taxon>Eukaryota</taxon>
        <taxon>Viridiplantae</taxon>
        <taxon>Streptophyta</taxon>
        <taxon>Embryophyta</taxon>
        <taxon>Tracheophyta</taxon>
        <taxon>Spermatophyta</taxon>
        <taxon>Magnoliopsida</taxon>
        <taxon>eudicotyledons</taxon>
        <taxon>Gunneridae</taxon>
        <taxon>Pentapetalae</taxon>
        <taxon>asterids</taxon>
        <taxon>campanulids</taxon>
        <taxon>Asterales</taxon>
        <taxon>Asteraceae</taxon>
        <taxon>Carduoideae</taxon>
        <taxon>Cardueae</taxon>
        <taxon>Arctiinae</taxon>
        <taxon>Arctium</taxon>
    </lineage>
</organism>
<reference evidence="2" key="1">
    <citation type="journal article" date="2022" name="Mol. Ecol. Resour.">
        <title>The genomes of chicory, endive, great burdock and yacon provide insights into Asteraceae palaeo-polyploidization history and plant inulin production.</title>
        <authorList>
            <person name="Fan W."/>
            <person name="Wang S."/>
            <person name="Wang H."/>
            <person name="Wang A."/>
            <person name="Jiang F."/>
            <person name="Liu H."/>
            <person name="Zhao H."/>
            <person name="Xu D."/>
            <person name="Zhang Y."/>
        </authorList>
    </citation>
    <scope>NUCLEOTIDE SEQUENCE [LARGE SCALE GENOMIC DNA]</scope>
    <source>
        <strain evidence="2">cv. Niubang</strain>
    </source>
</reference>
<reference evidence="1 2" key="2">
    <citation type="journal article" date="2022" name="Mol. Ecol. Resour.">
        <title>The genomes of chicory, endive, great burdock and yacon provide insights into Asteraceae paleo-polyploidization history and plant inulin production.</title>
        <authorList>
            <person name="Fan W."/>
            <person name="Wang S."/>
            <person name="Wang H."/>
            <person name="Wang A."/>
            <person name="Jiang F."/>
            <person name="Liu H."/>
            <person name="Zhao H."/>
            <person name="Xu D."/>
            <person name="Zhang Y."/>
        </authorList>
    </citation>
    <scope>NUCLEOTIDE SEQUENCE [LARGE SCALE GENOMIC DNA]</scope>
    <source>
        <strain evidence="2">cv. Niubang</strain>
    </source>
</reference>
<dbReference type="EMBL" id="CM042056">
    <property type="protein sequence ID" value="KAI3697614.1"/>
    <property type="molecule type" value="Genomic_DNA"/>
</dbReference>
<keyword evidence="2" id="KW-1185">Reference proteome</keyword>
<gene>
    <name evidence="1" type="ORF">L6452_30708</name>
</gene>
<evidence type="ECO:0000313" key="2">
    <source>
        <dbReference type="Proteomes" id="UP001055879"/>
    </source>
</evidence>
<accession>A0ACB8ZJW7</accession>
<evidence type="ECO:0000313" key="1">
    <source>
        <dbReference type="EMBL" id="KAI3697614.1"/>
    </source>
</evidence>
<comment type="caution">
    <text evidence="1">The sequence shown here is derived from an EMBL/GenBank/DDBJ whole genome shotgun (WGS) entry which is preliminary data.</text>
</comment>
<proteinExistence type="predicted"/>